<gene>
    <name evidence="2" type="ORF">MOHU_12790</name>
</gene>
<reference evidence="2 3" key="1">
    <citation type="submission" date="2018-03" db="EMBL/GenBank/DDBJ databases">
        <title>Genome sequence of Moorella humiferrea DSM 23265.</title>
        <authorList>
            <person name="Poehlein A."/>
            <person name="Daniel R."/>
        </authorList>
    </citation>
    <scope>NUCLEOTIDE SEQUENCE [LARGE SCALE GENOMIC DNA]</scope>
    <source>
        <strain evidence="2 3">DSM 23265</strain>
    </source>
</reference>
<dbReference type="RefSeq" id="WP_106005259.1">
    <property type="nucleotide sequence ID" value="NZ_CP136419.1"/>
</dbReference>
<feature type="compositionally biased region" description="Basic and acidic residues" evidence="1">
    <location>
        <begin position="109"/>
        <end position="125"/>
    </location>
</feature>
<name>A0A2T0ASD7_9FIRM</name>
<feature type="region of interest" description="Disordered" evidence="1">
    <location>
        <begin position="109"/>
        <end position="139"/>
    </location>
</feature>
<accession>A0A2T0ASD7</accession>
<dbReference type="OrthoDB" id="1727303at2"/>
<organism evidence="2 3">
    <name type="scientific">Neomoorella humiferrea</name>
    <dbReference type="NCBI Taxonomy" id="676965"/>
    <lineage>
        <taxon>Bacteria</taxon>
        <taxon>Bacillati</taxon>
        <taxon>Bacillota</taxon>
        <taxon>Clostridia</taxon>
        <taxon>Neomoorellales</taxon>
        <taxon>Neomoorellaceae</taxon>
        <taxon>Neomoorella</taxon>
    </lineage>
</organism>
<sequence length="139" mass="14864">MEKSEKKDAFGGILQLLDPQQQNLKFNELAALLGLLDLWAILNLLQGNVPLATRTDAGNIVQEALSAVLGQSGGGSVKPPPDLMGVLTKNPALLTGLMNLLMGAKEPKVIKDKNEGGELPSERENSNPQSIRSNRIRGN</sequence>
<keyword evidence="3" id="KW-1185">Reference proteome</keyword>
<evidence type="ECO:0000313" key="3">
    <source>
        <dbReference type="Proteomes" id="UP000238415"/>
    </source>
</evidence>
<dbReference type="EMBL" id="PVXM01000023">
    <property type="protein sequence ID" value="PRR73152.1"/>
    <property type="molecule type" value="Genomic_DNA"/>
</dbReference>
<proteinExistence type="predicted"/>
<evidence type="ECO:0000256" key="1">
    <source>
        <dbReference type="SAM" id="MobiDB-lite"/>
    </source>
</evidence>
<dbReference type="AlphaFoldDB" id="A0A2T0ASD7"/>
<comment type="caution">
    <text evidence="2">The sequence shown here is derived from an EMBL/GenBank/DDBJ whole genome shotgun (WGS) entry which is preliminary data.</text>
</comment>
<protein>
    <submittedName>
        <fullName evidence="2">Uncharacterized protein</fullName>
    </submittedName>
</protein>
<evidence type="ECO:0000313" key="2">
    <source>
        <dbReference type="EMBL" id="PRR73152.1"/>
    </source>
</evidence>
<dbReference type="Proteomes" id="UP000238415">
    <property type="component" value="Unassembled WGS sequence"/>
</dbReference>